<keyword evidence="3" id="KW-0328">Glycosyltransferase</keyword>
<comment type="catalytic activity">
    <reaction evidence="5">
        <text>uridine + phosphate = alpha-D-ribose 1-phosphate + uracil</text>
        <dbReference type="Rhea" id="RHEA:24388"/>
        <dbReference type="ChEBI" id="CHEBI:16704"/>
        <dbReference type="ChEBI" id="CHEBI:17568"/>
        <dbReference type="ChEBI" id="CHEBI:43474"/>
        <dbReference type="ChEBI" id="CHEBI:57720"/>
        <dbReference type="EC" id="2.4.2.3"/>
    </reaction>
</comment>
<reference evidence="7" key="1">
    <citation type="submission" date="2022-07" db="EMBL/GenBank/DDBJ databases">
        <title>Complete genome of Mycoplasma equigenitalium type strain T37.</title>
        <authorList>
            <person name="Spergser J."/>
        </authorList>
    </citation>
    <scope>NUCLEOTIDE SEQUENCE</scope>
    <source>
        <strain evidence="7">T37</strain>
    </source>
</reference>
<gene>
    <name evidence="7" type="ORF">NPA09_02790</name>
</gene>
<name>A0ABY5J4I8_9BACT</name>
<dbReference type="PANTHER" id="PTHR43691:SF11">
    <property type="entry name" value="FI09636P-RELATED"/>
    <property type="match status" value="1"/>
</dbReference>
<evidence type="ECO:0000313" key="7">
    <source>
        <dbReference type="EMBL" id="UUD36801.1"/>
    </source>
</evidence>
<dbReference type="SUPFAM" id="SSF53167">
    <property type="entry name" value="Purine and uridine phosphorylases"/>
    <property type="match status" value="1"/>
</dbReference>
<organism evidence="7 8">
    <name type="scientific">Mycoplasmopsis equigenitalium</name>
    <dbReference type="NCBI Taxonomy" id="114883"/>
    <lineage>
        <taxon>Bacteria</taxon>
        <taxon>Bacillati</taxon>
        <taxon>Mycoplasmatota</taxon>
        <taxon>Mycoplasmoidales</taxon>
        <taxon>Metamycoplasmataceae</taxon>
        <taxon>Mycoplasmopsis</taxon>
    </lineage>
</organism>
<evidence type="ECO:0000256" key="4">
    <source>
        <dbReference type="ARBA" id="ARBA00022679"/>
    </source>
</evidence>
<sequence>MATPHIACEPGEIAKVVLMPGDPLRAELMAKKYLKDVKLVSAVRNIYFYTGYYNGKKITIGASGMGPTSIGIYAYELFNFYDVDTIVRLGSAGAYLEDLSVKTPVLVTSAVADGYGFVELMTGKRTLKNKPDAETLTLLKNSAKNMNVNLRNVCVHTTDVFYSIRPLEQTLKITKSDCVDNECFALFATAQRSNKKAAALLSISENLITHESMTSDERLKEFSLMFEIALNAFCK</sequence>
<dbReference type="CDD" id="cd09006">
    <property type="entry name" value="PNP_EcPNPI-like"/>
    <property type="match status" value="1"/>
</dbReference>
<dbReference type="EMBL" id="CP101808">
    <property type="protein sequence ID" value="UUD36801.1"/>
    <property type="molecule type" value="Genomic_DNA"/>
</dbReference>
<dbReference type="InterPro" id="IPR004402">
    <property type="entry name" value="DeoD-type"/>
</dbReference>
<protein>
    <recommendedName>
        <fullName evidence="2">Uridine phosphorylase</fullName>
        <ecNumber evidence="1">2.4.2.3</ecNumber>
    </recommendedName>
</protein>
<evidence type="ECO:0000256" key="3">
    <source>
        <dbReference type="ARBA" id="ARBA00022676"/>
    </source>
</evidence>
<feature type="domain" description="Nucleoside phosphorylase" evidence="6">
    <location>
        <begin position="15"/>
        <end position="215"/>
    </location>
</feature>
<dbReference type="EC" id="2.4.2.3" evidence="1"/>
<dbReference type="Gene3D" id="3.40.50.1580">
    <property type="entry name" value="Nucleoside phosphorylase domain"/>
    <property type="match status" value="1"/>
</dbReference>
<evidence type="ECO:0000313" key="8">
    <source>
        <dbReference type="Proteomes" id="UP001059576"/>
    </source>
</evidence>
<dbReference type="PANTHER" id="PTHR43691">
    <property type="entry name" value="URIDINE PHOSPHORYLASE"/>
    <property type="match status" value="1"/>
</dbReference>
<accession>A0ABY5J4I8</accession>
<evidence type="ECO:0000256" key="5">
    <source>
        <dbReference type="ARBA" id="ARBA00048447"/>
    </source>
</evidence>
<evidence type="ECO:0000259" key="6">
    <source>
        <dbReference type="Pfam" id="PF01048"/>
    </source>
</evidence>
<dbReference type="RefSeq" id="WP_129723063.1">
    <property type="nucleotide sequence ID" value="NZ_CP101808.1"/>
</dbReference>
<evidence type="ECO:0000256" key="1">
    <source>
        <dbReference type="ARBA" id="ARBA00011888"/>
    </source>
</evidence>
<keyword evidence="8" id="KW-1185">Reference proteome</keyword>
<evidence type="ECO:0000256" key="2">
    <source>
        <dbReference type="ARBA" id="ARBA00021980"/>
    </source>
</evidence>
<dbReference type="InterPro" id="IPR035994">
    <property type="entry name" value="Nucleoside_phosphorylase_sf"/>
</dbReference>
<proteinExistence type="predicted"/>
<dbReference type="Pfam" id="PF01048">
    <property type="entry name" value="PNP_UDP_1"/>
    <property type="match status" value="1"/>
</dbReference>
<dbReference type="InterPro" id="IPR000845">
    <property type="entry name" value="Nucleoside_phosphorylase_d"/>
</dbReference>
<keyword evidence="4" id="KW-0808">Transferase</keyword>
<dbReference type="Proteomes" id="UP001059576">
    <property type="component" value="Chromosome"/>
</dbReference>